<dbReference type="SMART" id="SM00220">
    <property type="entry name" value="S_TKc"/>
    <property type="match status" value="1"/>
</dbReference>
<reference evidence="7" key="1">
    <citation type="journal article" date="2019" name="Int. J. Syst. Evol. Microbiol.">
        <title>The Global Catalogue of Microorganisms (GCM) 10K type strain sequencing project: providing services to taxonomists for standard genome sequencing and annotation.</title>
        <authorList>
            <consortium name="The Broad Institute Genomics Platform"/>
            <consortium name="The Broad Institute Genome Sequencing Center for Infectious Disease"/>
            <person name="Wu L."/>
            <person name="Ma J."/>
        </authorList>
    </citation>
    <scope>NUCLEOTIDE SEQUENCE [LARGE SCALE GENOMIC DNA]</scope>
    <source>
        <strain evidence="7">CCUG 62215</strain>
    </source>
</reference>
<dbReference type="Gene3D" id="1.10.510.10">
    <property type="entry name" value="Transferase(Phosphotransferase) domain 1"/>
    <property type="match status" value="1"/>
</dbReference>
<dbReference type="SUPFAM" id="SSF56112">
    <property type="entry name" value="Protein kinase-like (PK-like)"/>
    <property type="match status" value="1"/>
</dbReference>
<dbReference type="InterPro" id="IPR011009">
    <property type="entry name" value="Kinase-like_dom_sf"/>
</dbReference>
<dbReference type="RefSeq" id="WP_233885889.1">
    <property type="nucleotide sequence ID" value="NZ_JBHTJL010000021.1"/>
</dbReference>
<dbReference type="PANTHER" id="PTHR24348:SF22">
    <property type="entry name" value="NON-SPECIFIC SERINE_THREONINE PROTEIN KINASE"/>
    <property type="match status" value="1"/>
</dbReference>
<evidence type="ECO:0000259" key="5">
    <source>
        <dbReference type="PROSITE" id="PS50011"/>
    </source>
</evidence>
<comment type="caution">
    <text evidence="6">The sequence shown here is derived from an EMBL/GenBank/DDBJ whole genome shotgun (WGS) entry which is preliminary data.</text>
</comment>
<dbReference type="Gene3D" id="3.30.200.20">
    <property type="entry name" value="Phosphorylase Kinase, domain 1"/>
    <property type="match status" value="1"/>
</dbReference>
<dbReference type="InterPro" id="IPR000719">
    <property type="entry name" value="Prot_kinase_dom"/>
</dbReference>
<dbReference type="EMBL" id="JBHTJL010000021">
    <property type="protein sequence ID" value="MFD1064388.1"/>
    <property type="molecule type" value="Genomic_DNA"/>
</dbReference>
<keyword evidence="1 6" id="KW-0808">Transferase</keyword>
<keyword evidence="2" id="KW-0547">Nucleotide-binding</keyword>
<dbReference type="Pfam" id="PF00069">
    <property type="entry name" value="Pkinase"/>
    <property type="match status" value="1"/>
</dbReference>
<keyword evidence="7" id="KW-1185">Reference proteome</keyword>
<dbReference type="GO" id="GO:0004674">
    <property type="term" value="F:protein serine/threonine kinase activity"/>
    <property type="evidence" value="ECO:0007669"/>
    <property type="project" value="UniProtKB-EC"/>
</dbReference>
<evidence type="ECO:0000256" key="4">
    <source>
        <dbReference type="ARBA" id="ARBA00022840"/>
    </source>
</evidence>
<feature type="domain" description="Protein kinase" evidence="5">
    <location>
        <begin position="13"/>
        <end position="269"/>
    </location>
</feature>
<dbReference type="PANTHER" id="PTHR24348">
    <property type="entry name" value="SERINE/THREONINE-PROTEIN KINASE UNC-51-RELATED"/>
    <property type="match status" value="1"/>
</dbReference>
<evidence type="ECO:0000256" key="2">
    <source>
        <dbReference type="ARBA" id="ARBA00022741"/>
    </source>
</evidence>
<sequence>MNIGLREATLNFELKDNIGAEGKNSDVFIAHDKQFDADIVIKRIPKADFNSPNDYYKEAKCLYTSKHQNIVTVNYSCEDDDHIYIAMPHYGKGSLESLTKTRFLTVREILKYSIDFLSGLNHIHTKGLIHFDIKPTNILISDSNEALVTDFGLAKFTNIHRVAQQDKFYSLHTAPECLVTNQFTIQVDIYHAGLTLYRICNGSNVFKSQLAGIASKAELDSLITSGRFPDRNFFLPHIPQKLRNVIRKALSINPADRHNNLIELLNELSKIQENLDWQLSVIPNGNKWVLDEDNKTYDISLINDNGSFNIETYKTMKSSGNRTRVNDDFRANLTFQKATTELKKILKSY</sequence>
<gene>
    <name evidence="6" type="ORF">ACFQ1Q_14135</name>
</gene>
<accession>A0ABW3NBN4</accession>
<dbReference type="Proteomes" id="UP001597013">
    <property type="component" value="Unassembled WGS sequence"/>
</dbReference>
<dbReference type="EC" id="2.7.11.1" evidence="6"/>
<name>A0ABW3NBN4_9FLAO</name>
<evidence type="ECO:0000256" key="3">
    <source>
        <dbReference type="ARBA" id="ARBA00022777"/>
    </source>
</evidence>
<dbReference type="CDD" id="cd14014">
    <property type="entry name" value="STKc_PknB_like"/>
    <property type="match status" value="1"/>
</dbReference>
<keyword evidence="4" id="KW-0067">ATP-binding</keyword>
<dbReference type="PROSITE" id="PS00108">
    <property type="entry name" value="PROTEIN_KINASE_ST"/>
    <property type="match status" value="1"/>
</dbReference>
<dbReference type="InterPro" id="IPR008271">
    <property type="entry name" value="Ser/Thr_kinase_AS"/>
</dbReference>
<proteinExistence type="predicted"/>
<protein>
    <submittedName>
        <fullName evidence="6">Serine/threonine-protein kinase</fullName>
        <ecNumber evidence="6">2.7.11.1</ecNumber>
    </submittedName>
</protein>
<keyword evidence="3 6" id="KW-0418">Kinase</keyword>
<dbReference type="InterPro" id="IPR045269">
    <property type="entry name" value="Atg1-like"/>
</dbReference>
<organism evidence="6 7">
    <name type="scientific">Winogradskyella litorisediminis</name>
    <dbReference type="NCBI Taxonomy" id="1156618"/>
    <lineage>
        <taxon>Bacteria</taxon>
        <taxon>Pseudomonadati</taxon>
        <taxon>Bacteroidota</taxon>
        <taxon>Flavobacteriia</taxon>
        <taxon>Flavobacteriales</taxon>
        <taxon>Flavobacteriaceae</taxon>
        <taxon>Winogradskyella</taxon>
    </lineage>
</organism>
<dbReference type="PROSITE" id="PS50011">
    <property type="entry name" value="PROTEIN_KINASE_DOM"/>
    <property type="match status" value="1"/>
</dbReference>
<evidence type="ECO:0000313" key="6">
    <source>
        <dbReference type="EMBL" id="MFD1064388.1"/>
    </source>
</evidence>
<evidence type="ECO:0000256" key="1">
    <source>
        <dbReference type="ARBA" id="ARBA00022679"/>
    </source>
</evidence>
<evidence type="ECO:0000313" key="7">
    <source>
        <dbReference type="Proteomes" id="UP001597013"/>
    </source>
</evidence>